<dbReference type="Proteomes" id="UP000316988">
    <property type="component" value="Unassembled WGS sequence"/>
</dbReference>
<gene>
    <name evidence="1" type="ORF">FNM00_12140</name>
</gene>
<protein>
    <submittedName>
        <fullName evidence="1">Uncharacterized protein</fullName>
    </submittedName>
</protein>
<accession>A0A554S7T2</accession>
<proteinExistence type="predicted"/>
<dbReference type="OrthoDB" id="3745953at2"/>
<name>A0A554S7T2_9ACTN</name>
<reference evidence="1 2" key="1">
    <citation type="submission" date="2019-07" db="EMBL/GenBank/DDBJ databases">
        <authorList>
            <person name="Zhao L.H."/>
        </authorList>
    </citation>
    <scope>NUCLEOTIDE SEQUENCE [LARGE SCALE GENOMIC DNA]</scope>
    <source>
        <strain evidence="1 2">Co35</strain>
    </source>
</reference>
<dbReference type="AlphaFoldDB" id="A0A554S7T2"/>
<sequence length="142" mass="14720">MTELNVRPDGAITVTSGDDVLTYTPYAVTTPDGQRIAHESRGGSLVGVWSAQVGDAFVEVSYLGDGPAGGELVMVVTLPGEPPRVALGALIAPEAPSADVPDSWPAAVDLALGLIADSTLDSGSKDEIESFHQRLLEVVHDL</sequence>
<dbReference type="EMBL" id="VLNT01000009">
    <property type="protein sequence ID" value="TSD62375.1"/>
    <property type="molecule type" value="Genomic_DNA"/>
</dbReference>
<evidence type="ECO:0000313" key="1">
    <source>
        <dbReference type="EMBL" id="TSD62375.1"/>
    </source>
</evidence>
<comment type="caution">
    <text evidence="1">The sequence shown here is derived from an EMBL/GenBank/DDBJ whole genome shotgun (WGS) entry which is preliminary data.</text>
</comment>
<evidence type="ECO:0000313" key="2">
    <source>
        <dbReference type="Proteomes" id="UP000316988"/>
    </source>
</evidence>
<dbReference type="RefSeq" id="WP_143913809.1">
    <property type="nucleotide sequence ID" value="NZ_VLNT01000009.1"/>
</dbReference>
<keyword evidence="2" id="KW-1185">Reference proteome</keyword>
<organism evidence="1 2">
    <name type="scientific">Aeromicrobium piscarium</name>
    <dbReference type="NCBI Taxonomy" id="2590901"/>
    <lineage>
        <taxon>Bacteria</taxon>
        <taxon>Bacillati</taxon>
        <taxon>Actinomycetota</taxon>
        <taxon>Actinomycetes</taxon>
        <taxon>Propionibacteriales</taxon>
        <taxon>Nocardioidaceae</taxon>
        <taxon>Aeromicrobium</taxon>
    </lineage>
</organism>